<dbReference type="SUPFAM" id="SSF141523">
    <property type="entry name" value="L,D-transpeptidase catalytic domain-like"/>
    <property type="match status" value="1"/>
</dbReference>
<dbReference type="InterPro" id="IPR005490">
    <property type="entry name" value="LD_TPept_cat_dom"/>
</dbReference>
<dbReference type="PANTHER" id="PTHR41533">
    <property type="entry name" value="L,D-TRANSPEPTIDASE HI_1667-RELATED"/>
    <property type="match status" value="1"/>
</dbReference>
<proteinExistence type="inferred from homology"/>
<keyword evidence="3" id="KW-0808">Transferase</keyword>
<protein>
    <submittedName>
        <fullName evidence="9">L,D-transpeptidase family protein</fullName>
    </submittedName>
</protein>
<evidence type="ECO:0000256" key="5">
    <source>
        <dbReference type="ARBA" id="ARBA00022984"/>
    </source>
</evidence>
<dbReference type="Proteomes" id="UP000609172">
    <property type="component" value="Unassembled WGS sequence"/>
</dbReference>
<dbReference type="GO" id="GO:0009252">
    <property type="term" value="P:peptidoglycan biosynthetic process"/>
    <property type="evidence" value="ECO:0007669"/>
    <property type="project" value="UniProtKB-KW"/>
</dbReference>
<dbReference type="InterPro" id="IPR045380">
    <property type="entry name" value="LD_TPept_scaffold_dom"/>
</dbReference>
<keyword evidence="6 7" id="KW-0961">Cell wall biogenesis/degradation</keyword>
<evidence type="ECO:0000256" key="7">
    <source>
        <dbReference type="PROSITE-ProRule" id="PRU01373"/>
    </source>
</evidence>
<dbReference type="Pfam" id="PF03734">
    <property type="entry name" value="YkuD"/>
    <property type="match status" value="1"/>
</dbReference>
<reference evidence="9" key="1">
    <citation type="submission" date="2020-12" db="EMBL/GenBank/DDBJ databases">
        <title>Bacterial novel species Flavobacterium sp. SE-1-e isolated from soil.</title>
        <authorList>
            <person name="Jung H.-Y."/>
        </authorList>
    </citation>
    <scope>NUCLEOTIDE SEQUENCE</scope>
    <source>
        <strain evidence="9">SE-1-e</strain>
    </source>
</reference>
<organism evidence="9 10">
    <name type="scientific">Flavobacterium agrisoli</name>
    <dbReference type="NCBI Taxonomy" id="2793066"/>
    <lineage>
        <taxon>Bacteria</taxon>
        <taxon>Pseudomonadati</taxon>
        <taxon>Bacteroidota</taxon>
        <taxon>Flavobacteriia</taxon>
        <taxon>Flavobacteriales</taxon>
        <taxon>Flavobacteriaceae</taxon>
        <taxon>Flavobacterium</taxon>
    </lineage>
</organism>
<dbReference type="Gene3D" id="2.40.440.10">
    <property type="entry name" value="L,D-transpeptidase catalytic domain-like"/>
    <property type="match status" value="1"/>
</dbReference>
<feature type="active site" description="Proton donor/acceptor" evidence="7">
    <location>
        <position position="435"/>
    </location>
</feature>
<dbReference type="EMBL" id="JAEHFV010000008">
    <property type="protein sequence ID" value="MBK0371109.1"/>
    <property type="molecule type" value="Genomic_DNA"/>
</dbReference>
<keyword evidence="5 7" id="KW-0573">Peptidoglycan synthesis</keyword>
<comment type="caution">
    <text evidence="9">The sequence shown here is derived from an EMBL/GenBank/DDBJ whole genome shotgun (WGS) entry which is preliminary data.</text>
</comment>
<feature type="active site" description="Nucleophile" evidence="7">
    <location>
        <position position="454"/>
    </location>
</feature>
<evidence type="ECO:0000256" key="4">
    <source>
        <dbReference type="ARBA" id="ARBA00022960"/>
    </source>
</evidence>
<gene>
    <name evidence="9" type="ORF">I5M07_14835</name>
</gene>
<evidence type="ECO:0000313" key="9">
    <source>
        <dbReference type="EMBL" id="MBK0371109.1"/>
    </source>
</evidence>
<evidence type="ECO:0000256" key="1">
    <source>
        <dbReference type="ARBA" id="ARBA00004752"/>
    </source>
</evidence>
<dbReference type="InterPro" id="IPR038063">
    <property type="entry name" value="Transpep_catalytic_dom"/>
</dbReference>
<name>A0A934PPN1_9FLAO</name>
<dbReference type="PROSITE" id="PS52029">
    <property type="entry name" value="LD_TPASE"/>
    <property type="match status" value="1"/>
</dbReference>
<dbReference type="InterPro" id="IPR052905">
    <property type="entry name" value="LD-transpeptidase_YkuD-like"/>
</dbReference>
<dbReference type="GO" id="GO:0004180">
    <property type="term" value="F:carboxypeptidase activity"/>
    <property type="evidence" value="ECO:0007669"/>
    <property type="project" value="UniProtKB-ARBA"/>
</dbReference>
<dbReference type="CDD" id="cd16913">
    <property type="entry name" value="YkuD_like"/>
    <property type="match status" value="1"/>
</dbReference>
<dbReference type="Pfam" id="PF20142">
    <property type="entry name" value="Scaffold"/>
    <property type="match status" value="1"/>
</dbReference>
<sequence>MKNITLSLSFLALIFIVCSFRSIRAKEHRDKYHAFAIEHFEKTPSDSVFYVNNAAFATFFKKYSKLSKYRGTTETLYKNRNYNTIWYDDRSICELGHLLYSKFTKLPEDQGVKNNLPYKEDIDHVFNETAVEKPTKMESEILLTCMYIFYADKVYKGLDEQKVKDLGWYLPKKEISYEKILDSLLVKPELINDNSTVLFSQYYKLEDILKKYKAIENEHKWTRIDTSAVYKEYKPDDSSATITQIRNRLFVLGDIQNDSKNPVYDRELMDGVMQYKKRHGLKLNYTIAPEHIRLMNTPISQLIETISINMERCRWIPPTLEKDHEYVMINIPSFRLIYVKNGQYALESNVFVGTRMNETVIFSGKIDRIVFSPYWNVPASIVQNDLKFKMSQDPNYLNEQNIEVVNGKYRQKPGPNNSLGLVKFLFPNPNDIYMHDTPAKNLFNFESRTFSHGCINVEKAKELANKVLEDDPKWTSDKINEAMSGKEEVPYALKNKIPIYIGYFTAWADDSGNISFFTDIYSRDERLSKMLHEEQN</sequence>
<dbReference type="GO" id="GO:0071555">
    <property type="term" value="P:cell wall organization"/>
    <property type="evidence" value="ECO:0007669"/>
    <property type="project" value="UniProtKB-UniRule"/>
</dbReference>
<dbReference type="AlphaFoldDB" id="A0A934PPN1"/>
<keyword evidence="10" id="KW-1185">Reference proteome</keyword>
<evidence type="ECO:0000256" key="3">
    <source>
        <dbReference type="ARBA" id="ARBA00022679"/>
    </source>
</evidence>
<evidence type="ECO:0000256" key="6">
    <source>
        <dbReference type="ARBA" id="ARBA00023316"/>
    </source>
</evidence>
<feature type="domain" description="L,D-TPase catalytic" evidence="8">
    <location>
        <begin position="325"/>
        <end position="482"/>
    </location>
</feature>
<dbReference type="GO" id="GO:0008360">
    <property type="term" value="P:regulation of cell shape"/>
    <property type="evidence" value="ECO:0007669"/>
    <property type="project" value="UniProtKB-UniRule"/>
</dbReference>
<comment type="pathway">
    <text evidence="1 7">Cell wall biogenesis; peptidoglycan biosynthesis.</text>
</comment>
<dbReference type="PANTHER" id="PTHR41533:SF2">
    <property type="entry name" value="BLR7131 PROTEIN"/>
    <property type="match status" value="1"/>
</dbReference>
<evidence type="ECO:0000259" key="8">
    <source>
        <dbReference type="PROSITE" id="PS52029"/>
    </source>
</evidence>
<dbReference type="RefSeq" id="WP_200107228.1">
    <property type="nucleotide sequence ID" value="NZ_JAEHFV010000008.1"/>
</dbReference>
<dbReference type="GO" id="GO:0016740">
    <property type="term" value="F:transferase activity"/>
    <property type="evidence" value="ECO:0007669"/>
    <property type="project" value="UniProtKB-KW"/>
</dbReference>
<comment type="similarity">
    <text evidence="2">Belongs to the YkuD family.</text>
</comment>
<evidence type="ECO:0000256" key="2">
    <source>
        <dbReference type="ARBA" id="ARBA00005992"/>
    </source>
</evidence>
<evidence type="ECO:0000313" key="10">
    <source>
        <dbReference type="Proteomes" id="UP000609172"/>
    </source>
</evidence>
<accession>A0A934PPN1</accession>
<keyword evidence="4 7" id="KW-0133">Cell shape</keyword>